<evidence type="ECO:0000313" key="2">
    <source>
        <dbReference type="Proteomes" id="UP000254033"/>
    </source>
</evidence>
<reference evidence="1 2" key="1">
    <citation type="submission" date="2018-06" db="EMBL/GenBank/DDBJ databases">
        <authorList>
            <consortium name="Pathogen Informatics"/>
            <person name="Doyle S."/>
        </authorList>
    </citation>
    <scope>NUCLEOTIDE SEQUENCE [LARGE SCALE GENOMIC DNA]</scope>
    <source>
        <strain evidence="1 2">NCTC11978</strain>
    </source>
</reference>
<accession>A0A378ITZ6</accession>
<sequence>MGLYSGDEKLGSKKVEAGFRGQAAERRFNIYRKHKCQDKSADISLA</sequence>
<dbReference type="AlphaFoldDB" id="A0A378ITZ6"/>
<organism evidence="1 2">
    <name type="scientific">Legionella feeleii</name>
    <dbReference type="NCBI Taxonomy" id="453"/>
    <lineage>
        <taxon>Bacteria</taxon>
        <taxon>Pseudomonadati</taxon>
        <taxon>Pseudomonadota</taxon>
        <taxon>Gammaproteobacteria</taxon>
        <taxon>Legionellales</taxon>
        <taxon>Legionellaceae</taxon>
        <taxon>Legionella</taxon>
    </lineage>
</organism>
<proteinExistence type="predicted"/>
<dbReference type="Proteomes" id="UP000254033">
    <property type="component" value="Unassembled WGS sequence"/>
</dbReference>
<evidence type="ECO:0000313" key="1">
    <source>
        <dbReference type="EMBL" id="STX38619.1"/>
    </source>
</evidence>
<name>A0A378ITZ6_9GAMM</name>
<gene>
    <name evidence="1" type="ORF">NCTC11978_01805</name>
</gene>
<protein>
    <submittedName>
        <fullName evidence="1">Uncharacterized protein</fullName>
    </submittedName>
</protein>
<dbReference type="EMBL" id="UGNY01000001">
    <property type="protein sequence ID" value="STX38619.1"/>
    <property type="molecule type" value="Genomic_DNA"/>
</dbReference>